<sequence>MFTDAHTQNSSKDAKKVACVALLDIDWKVLFDKEMWFDLRKCDRNTGYCVKVALSRAEESDMGWRIA</sequence>
<gene>
    <name evidence="1" type="ORF">T4E_2468</name>
</gene>
<dbReference type="EMBL" id="JYDU01000057">
    <property type="protein sequence ID" value="KRX95359.1"/>
    <property type="molecule type" value="Genomic_DNA"/>
</dbReference>
<comment type="caution">
    <text evidence="1">The sequence shown here is derived from an EMBL/GenBank/DDBJ whole genome shotgun (WGS) entry which is preliminary data.</text>
</comment>
<accession>A0A0V0Y532</accession>
<evidence type="ECO:0000313" key="2">
    <source>
        <dbReference type="Proteomes" id="UP000054815"/>
    </source>
</evidence>
<reference evidence="1 2" key="1">
    <citation type="submission" date="2015-01" db="EMBL/GenBank/DDBJ databases">
        <title>Evolution of Trichinella species and genotypes.</title>
        <authorList>
            <person name="Korhonen P.K."/>
            <person name="Edoardo P."/>
            <person name="Giuseppe L.R."/>
            <person name="Gasser R.B."/>
        </authorList>
    </citation>
    <scope>NUCLEOTIDE SEQUENCE [LARGE SCALE GENOMIC DNA]</scope>
    <source>
        <strain evidence="1">ISS141</strain>
    </source>
</reference>
<proteinExistence type="predicted"/>
<protein>
    <submittedName>
        <fullName evidence="1">Uncharacterized protein</fullName>
    </submittedName>
</protein>
<organism evidence="1 2">
    <name type="scientific">Trichinella pseudospiralis</name>
    <name type="common">Parasitic roundworm</name>
    <dbReference type="NCBI Taxonomy" id="6337"/>
    <lineage>
        <taxon>Eukaryota</taxon>
        <taxon>Metazoa</taxon>
        <taxon>Ecdysozoa</taxon>
        <taxon>Nematoda</taxon>
        <taxon>Enoplea</taxon>
        <taxon>Dorylaimia</taxon>
        <taxon>Trichinellida</taxon>
        <taxon>Trichinellidae</taxon>
        <taxon>Trichinella</taxon>
    </lineage>
</organism>
<dbReference type="Proteomes" id="UP000054815">
    <property type="component" value="Unassembled WGS sequence"/>
</dbReference>
<evidence type="ECO:0000313" key="1">
    <source>
        <dbReference type="EMBL" id="KRX95359.1"/>
    </source>
</evidence>
<name>A0A0V0Y532_TRIPS</name>
<dbReference type="AlphaFoldDB" id="A0A0V0Y532"/>